<name>A0ABR6X0A0_9BURK</name>
<dbReference type="Pfam" id="PF13148">
    <property type="entry name" value="DUF3987"/>
    <property type="match status" value="1"/>
</dbReference>
<dbReference type="InterPro" id="IPR025048">
    <property type="entry name" value="DUF3987"/>
</dbReference>
<evidence type="ECO:0000313" key="1">
    <source>
        <dbReference type="EMBL" id="MBC3805786.1"/>
    </source>
</evidence>
<dbReference type="Proteomes" id="UP000648257">
    <property type="component" value="Unassembled WGS sequence"/>
</dbReference>
<dbReference type="EMBL" id="JACOFW010000001">
    <property type="protein sequence ID" value="MBC3805786.1"/>
    <property type="molecule type" value="Genomic_DNA"/>
</dbReference>
<accession>A0ABR6X0A0</accession>
<comment type="caution">
    <text evidence="1">The sequence shown here is derived from an EMBL/GenBank/DDBJ whole genome shotgun (WGS) entry which is preliminary data.</text>
</comment>
<sequence>MFNAPYPIEVLPEILRNAIFDVGHATQAPIPLVAAGALTAMSLASQHSANVELPIGKIIPINLFVLTCAPSGERKSTVDKLFMKPFYDAEKLSEALLDDEINKYESKNAVWTEQKKSLKRILSAAAKDGDLKLAESTQAELDIHNQRKPIAPKSTQYILRDATPEAVSWHLYSKTPSAGLISDEGGLILNGRAMADLPMLNGYWDGTDVYVNRRDDSSFVSRDKSLTFSIAVQEKSLSKFVNDPNSIARDCGYLARCLFSYPVSTQGQRFLHTSAAPELANLKLFQNRTAQILSSSDSILTDKQVLTFSHDAKNEWVRYANMVESFMSPGACYSDVRDGASKSAEQAARLAALFHIYENKTGAITFEIMCKATTLANWYLNEFSRCFSKPKVTQEMHDAMKIHEWLIARYCDRQEFVTKVNLILKYGPNSTRNAMRLKKALATLMSVGGIQLLLDPSTGTNLVQLNINALQYNPYISY</sequence>
<protein>
    <submittedName>
        <fullName evidence="1">DUF3987 domain-containing protein</fullName>
    </submittedName>
</protein>
<keyword evidence="2" id="KW-1185">Reference proteome</keyword>
<gene>
    <name evidence="1" type="ORF">H8K52_00325</name>
</gene>
<dbReference type="RefSeq" id="WP_186920525.1">
    <property type="nucleotide sequence ID" value="NZ_JACOFW010000001.1"/>
</dbReference>
<reference evidence="1 2" key="1">
    <citation type="submission" date="2020-08" db="EMBL/GenBank/DDBJ databases">
        <title>Novel species isolated from subtropical streams in China.</title>
        <authorList>
            <person name="Lu H."/>
        </authorList>
    </citation>
    <scope>NUCLEOTIDE SEQUENCE [LARGE SCALE GENOMIC DNA]</scope>
    <source>
        <strain evidence="1 2">KACC 16656</strain>
    </source>
</reference>
<organism evidence="1 2">
    <name type="scientific">Undibacterium seohonense</name>
    <dbReference type="NCBI Taxonomy" id="1344950"/>
    <lineage>
        <taxon>Bacteria</taxon>
        <taxon>Pseudomonadati</taxon>
        <taxon>Pseudomonadota</taxon>
        <taxon>Betaproteobacteria</taxon>
        <taxon>Burkholderiales</taxon>
        <taxon>Oxalobacteraceae</taxon>
        <taxon>Undibacterium</taxon>
    </lineage>
</organism>
<evidence type="ECO:0000313" key="2">
    <source>
        <dbReference type="Proteomes" id="UP000648257"/>
    </source>
</evidence>
<proteinExistence type="predicted"/>